<evidence type="ECO:0000313" key="9">
    <source>
        <dbReference type="EMBL" id="MFD1812884.1"/>
    </source>
</evidence>
<evidence type="ECO:0000256" key="8">
    <source>
        <dbReference type="NCBIfam" id="TIGR00152"/>
    </source>
</evidence>
<evidence type="ECO:0000256" key="7">
    <source>
        <dbReference type="HAMAP-Rule" id="MF_00376"/>
    </source>
</evidence>
<dbReference type="SUPFAM" id="SSF81301">
    <property type="entry name" value="Nucleotidyltransferase"/>
    <property type="match status" value="1"/>
</dbReference>
<dbReference type="PANTHER" id="PTHR10695">
    <property type="entry name" value="DEPHOSPHO-COA KINASE-RELATED"/>
    <property type="match status" value="1"/>
</dbReference>
<dbReference type="EMBL" id="JBHUFB010000010">
    <property type="protein sequence ID" value="MFD1812884.1"/>
    <property type="molecule type" value="Genomic_DNA"/>
</dbReference>
<dbReference type="InterPro" id="IPR007344">
    <property type="entry name" value="GrpB/CoaE"/>
</dbReference>
<comment type="catalytic activity">
    <reaction evidence="7">
        <text>3'-dephospho-CoA + ATP = ADP + CoA + H(+)</text>
        <dbReference type="Rhea" id="RHEA:18245"/>
        <dbReference type="ChEBI" id="CHEBI:15378"/>
        <dbReference type="ChEBI" id="CHEBI:30616"/>
        <dbReference type="ChEBI" id="CHEBI:57287"/>
        <dbReference type="ChEBI" id="CHEBI:57328"/>
        <dbReference type="ChEBI" id="CHEBI:456216"/>
        <dbReference type="EC" id="2.7.1.24"/>
    </reaction>
</comment>
<dbReference type="Gene3D" id="3.30.460.10">
    <property type="entry name" value="Beta Polymerase, domain 2"/>
    <property type="match status" value="1"/>
</dbReference>
<dbReference type="HAMAP" id="MF_00376">
    <property type="entry name" value="Dephospho_CoA_kinase"/>
    <property type="match status" value="1"/>
</dbReference>
<dbReference type="CDD" id="cd02022">
    <property type="entry name" value="DPCK"/>
    <property type="match status" value="1"/>
</dbReference>
<dbReference type="Pfam" id="PF04229">
    <property type="entry name" value="GrpB"/>
    <property type="match status" value="1"/>
</dbReference>
<keyword evidence="5 7" id="KW-0067">ATP-binding</keyword>
<comment type="similarity">
    <text evidence="7">Belongs to the CoaE family.</text>
</comment>
<evidence type="ECO:0000256" key="5">
    <source>
        <dbReference type="ARBA" id="ARBA00022840"/>
    </source>
</evidence>
<keyword evidence="4 7" id="KW-0547">Nucleotide-binding</keyword>
<dbReference type="PANTHER" id="PTHR10695:SF46">
    <property type="entry name" value="BIFUNCTIONAL COENZYME A SYNTHASE-RELATED"/>
    <property type="match status" value="1"/>
</dbReference>
<comment type="caution">
    <text evidence="9">The sequence shown here is derived from an EMBL/GenBank/DDBJ whole genome shotgun (WGS) entry which is preliminary data.</text>
</comment>
<evidence type="ECO:0000313" key="10">
    <source>
        <dbReference type="Proteomes" id="UP001597286"/>
    </source>
</evidence>
<accession>A0ABW4P5E6</accession>
<evidence type="ECO:0000256" key="6">
    <source>
        <dbReference type="ARBA" id="ARBA00022993"/>
    </source>
</evidence>
<keyword evidence="6 7" id="KW-0173">Coenzyme A biosynthesis</keyword>
<dbReference type="InterPro" id="IPR001977">
    <property type="entry name" value="Depp_CoAkinase"/>
</dbReference>
<evidence type="ECO:0000256" key="4">
    <source>
        <dbReference type="ARBA" id="ARBA00022741"/>
    </source>
</evidence>
<dbReference type="InterPro" id="IPR027417">
    <property type="entry name" value="P-loop_NTPase"/>
</dbReference>
<protein>
    <recommendedName>
        <fullName evidence="7 8">Dephospho-CoA kinase</fullName>
        <ecNumber evidence="7 8">2.7.1.24</ecNumber>
    </recommendedName>
    <alternativeName>
        <fullName evidence="7">Dephosphocoenzyme A kinase</fullName>
    </alternativeName>
</protein>
<dbReference type="GO" id="GO:0004140">
    <property type="term" value="F:dephospho-CoA kinase activity"/>
    <property type="evidence" value="ECO:0007669"/>
    <property type="project" value="UniProtKB-EC"/>
</dbReference>
<keyword evidence="10" id="KW-1185">Reference proteome</keyword>
<dbReference type="NCBIfam" id="NF002879">
    <property type="entry name" value="PRK03333.1"/>
    <property type="match status" value="1"/>
</dbReference>
<dbReference type="SUPFAM" id="SSF52540">
    <property type="entry name" value="P-loop containing nucleoside triphosphate hydrolases"/>
    <property type="match status" value="1"/>
</dbReference>
<evidence type="ECO:0000256" key="2">
    <source>
        <dbReference type="ARBA" id="ARBA00011058"/>
    </source>
</evidence>
<comment type="similarity">
    <text evidence="2">In the C-terminal section; belongs to the UPF0157 (GrpB) family.</text>
</comment>
<proteinExistence type="inferred from homology"/>
<dbReference type="InterPro" id="IPR043519">
    <property type="entry name" value="NT_sf"/>
</dbReference>
<reference evidence="10" key="1">
    <citation type="journal article" date="2019" name="Int. J. Syst. Evol. Microbiol.">
        <title>The Global Catalogue of Microorganisms (GCM) 10K type strain sequencing project: providing services to taxonomists for standard genome sequencing and annotation.</title>
        <authorList>
            <consortium name="The Broad Institute Genomics Platform"/>
            <consortium name="The Broad Institute Genome Sequencing Center for Infectious Disease"/>
            <person name="Wu L."/>
            <person name="Ma J."/>
        </authorList>
    </citation>
    <scope>NUCLEOTIDE SEQUENCE [LARGE SCALE GENOMIC DNA]</scope>
    <source>
        <strain evidence="10">DT72</strain>
    </source>
</reference>
<keyword evidence="7 9" id="KW-0418">Kinase</keyword>
<dbReference type="Gene3D" id="3.40.50.300">
    <property type="entry name" value="P-loop containing nucleotide triphosphate hydrolases"/>
    <property type="match status" value="1"/>
</dbReference>
<dbReference type="RefSeq" id="WP_378485402.1">
    <property type="nucleotide sequence ID" value="NZ_JBHUFB010000010.1"/>
</dbReference>
<dbReference type="Pfam" id="PF01121">
    <property type="entry name" value="CoaE"/>
    <property type="match status" value="1"/>
</dbReference>
<evidence type="ECO:0000256" key="1">
    <source>
        <dbReference type="ARBA" id="ARBA00008826"/>
    </source>
</evidence>
<sequence length="407" mass="43297">MLRIGLTGGIGAGKSTVSRILGDLGAVVVDADLIAREVVEPGTPGLAALADEFGPEILLPDGQLDRAALATKAFGDDAARGRLNGILHPLIGARTAALVEAAPADSVVLQDIPLLVEGRMGAMFNLVVVVHVDEAERVRRLVELRGMGEGDARARIAAQATDDQRRAAADVWLDNSGPPDSLDPVVKALWDRLRTYADNIANSVVARGLPVLVDADPDWADQGRRLVERLRFVCAGDALRIDHVGSTAVPGLAAKDVIDLQITVTSLDVADALADRLAQAGFPRVDAVTADDPKPAYGIGGEADPTLWDKRFHASADPGRPANVHIRVDGWPGQRFALAFRDWLRANEAEQADYLTIKRTAAASAADESDAAAAIERYLEVKTPWFDGAAGRMEQWVEDTGWTPDAS</sequence>
<comment type="similarity">
    <text evidence="1">In the N-terminal section; belongs to the CoaE family.</text>
</comment>
<dbReference type="Proteomes" id="UP001597286">
    <property type="component" value="Unassembled WGS sequence"/>
</dbReference>
<comment type="subcellular location">
    <subcellularLocation>
        <location evidence="7">Cytoplasm</location>
    </subcellularLocation>
</comment>
<dbReference type="NCBIfam" id="TIGR00152">
    <property type="entry name" value="dephospho-CoA kinase"/>
    <property type="match status" value="1"/>
</dbReference>
<name>A0ABW4P5E6_9NOCA</name>
<gene>
    <name evidence="7 9" type="primary">coaE</name>
    <name evidence="9" type="ORF">ACFSJG_11710</name>
</gene>
<keyword evidence="3 7" id="KW-0963">Cytoplasm</keyword>
<feature type="binding site" evidence="7">
    <location>
        <begin position="11"/>
        <end position="16"/>
    </location>
    <ligand>
        <name>ATP</name>
        <dbReference type="ChEBI" id="CHEBI:30616"/>
    </ligand>
</feature>
<comment type="function">
    <text evidence="7">Catalyzes the phosphorylation of the 3'-hydroxyl group of dephosphocoenzyme A to form coenzyme A.</text>
</comment>
<dbReference type="EC" id="2.7.1.24" evidence="7 8"/>
<dbReference type="PROSITE" id="PS51219">
    <property type="entry name" value="DPCK"/>
    <property type="match status" value="1"/>
</dbReference>
<comment type="pathway">
    <text evidence="7">Cofactor biosynthesis; coenzyme A biosynthesis; CoA from (R)-pantothenate: step 5/5.</text>
</comment>
<evidence type="ECO:0000256" key="3">
    <source>
        <dbReference type="ARBA" id="ARBA00022490"/>
    </source>
</evidence>
<keyword evidence="7 9" id="KW-0808">Transferase</keyword>
<organism evidence="9 10">
    <name type="scientific">Rhodococcus gannanensis</name>
    <dbReference type="NCBI Taxonomy" id="1960308"/>
    <lineage>
        <taxon>Bacteria</taxon>
        <taxon>Bacillati</taxon>
        <taxon>Actinomycetota</taxon>
        <taxon>Actinomycetes</taxon>
        <taxon>Mycobacteriales</taxon>
        <taxon>Nocardiaceae</taxon>
        <taxon>Rhodococcus</taxon>
    </lineage>
</organism>